<proteinExistence type="predicted"/>
<evidence type="ECO:0000313" key="2">
    <source>
        <dbReference type="EMBL" id="GAA4697091.1"/>
    </source>
</evidence>
<keyword evidence="3" id="KW-1185">Reference proteome</keyword>
<feature type="region of interest" description="Disordered" evidence="1">
    <location>
        <begin position="71"/>
        <end position="102"/>
    </location>
</feature>
<gene>
    <name evidence="2" type="ORF">GCM10023215_39040</name>
</gene>
<comment type="caution">
    <text evidence="2">The sequence shown here is derived from an EMBL/GenBank/DDBJ whole genome shotgun (WGS) entry which is preliminary data.</text>
</comment>
<name>A0ABP8WXT9_9PSEU</name>
<organism evidence="2 3">
    <name type="scientific">Pseudonocardia yuanmonensis</name>
    <dbReference type="NCBI Taxonomy" id="1095914"/>
    <lineage>
        <taxon>Bacteria</taxon>
        <taxon>Bacillati</taxon>
        <taxon>Actinomycetota</taxon>
        <taxon>Actinomycetes</taxon>
        <taxon>Pseudonocardiales</taxon>
        <taxon>Pseudonocardiaceae</taxon>
        <taxon>Pseudonocardia</taxon>
    </lineage>
</organism>
<dbReference type="EMBL" id="BAABIC010000013">
    <property type="protein sequence ID" value="GAA4697091.1"/>
    <property type="molecule type" value="Genomic_DNA"/>
</dbReference>
<feature type="compositionally biased region" description="Low complexity" evidence="1">
    <location>
        <begin position="92"/>
        <end position="102"/>
    </location>
</feature>
<protein>
    <submittedName>
        <fullName evidence="2">Uncharacterized protein</fullName>
    </submittedName>
</protein>
<evidence type="ECO:0000256" key="1">
    <source>
        <dbReference type="SAM" id="MobiDB-lite"/>
    </source>
</evidence>
<sequence>MRRTATGRAEDNALSPVAKVPSGRLEQKGYSSRALVPHPREQAGVPQGRVAAPDAAGIPALRLVDAPARRVPKGGLSVPSTHPFRLPVRDSGAGAAARGHAR</sequence>
<evidence type="ECO:0000313" key="3">
    <source>
        <dbReference type="Proteomes" id="UP001500325"/>
    </source>
</evidence>
<feature type="region of interest" description="Disordered" evidence="1">
    <location>
        <begin position="1"/>
        <end position="50"/>
    </location>
</feature>
<reference evidence="3" key="1">
    <citation type="journal article" date="2019" name="Int. J. Syst. Evol. Microbiol.">
        <title>The Global Catalogue of Microorganisms (GCM) 10K type strain sequencing project: providing services to taxonomists for standard genome sequencing and annotation.</title>
        <authorList>
            <consortium name="The Broad Institute Genomics Platform"/>
            <consortium name="The Broad Institute Genome Sequencing Center for Infectious Disease"/>
            <person name="Wu L."/>
            <person name="Ma J."/>
        </authorList>
    </citation>
    <scope>NUCLEOTIDE SEQUENCE [LARGE SCALE GENOMIC DNA]</scope>
    <source>
        <strain evidence="3">JCM 18055</strain>
    </source>
</reference>
<dbReference type="Proteomes" id="UP001500325">
    <property type="component" value="Unassembled WGS sequence"/>
</dbReference>
<accession>A0ABP8WXT9</accession>